<sequence>MKKLIICICLLTSLSMFSQSEKTDVNTTVAINSLKFSADSVEELEAINWEDVREIIKENDPETPFSLEIQLNTSKKNTSKVATNMSAKVSDVSKNYELLIARAEKAIKAIKRMSNKIYNKK</sequence>
<name>A0ABU3LAT5_9FLAO</name>
<dbReference type="RefSeq" id="WP_349240100.1">
    <property type="nucleotide sequence ID" value="NZ_JAVTTO010000001.1"/>
</dbReference>
<organism evidence="2 3">
    <name type="scientific">Asprobacillus argus</name>
    <dbReference type="NCBI Taxonomy" id="3076534"/>
    <lineage>
        <taxon>Bacteria</taxon>
        <taxon>Pseudomonadati</taxon>
        <taxon>Bacteroidota</taxon>
        <taxon>Flavobacteriia</taxon>
        <taxon>Flavobacteriales</taxon>
        <taxon>Flavobacteriaceae</taxon>
        <taxon>Asprobacillus</taxon>
    </lineage>
</organism>
<dbReference type="Proteomes" id="UP001257277">
    <property type="component" value="Unassembled WGS sequence"/>
</dbReference>
<protein>
    <submittedName>
        <fullName evidence="2">Uncharacterized protein</fullName>
    </submittedName>
</protein>
<keyword evidence="1" id="KW-0732">Signal</keyword>
<feature type="signal peptide" evidence="1">
    <location>
        <begin position="1"/>
        <end position="18"/>
    </location>
</feature>
<reference evidence="2 3" key="1">
    <citation type="submission" date="2023-09" db="EMBL/GenBank/DDBJ databases">
        <title>Novel taxa isolated from Blanes Bay.</title>
        <authorList>
            <person name="Rey-Velasco X."/>
            <person name="Lucena T."/>
        </authorList>
    </citation>
    <scope>NUCLEOTIDE SEQUENCE [LARGE SCALE GENOMIC DNA]</scope>
    <source>
        <strain evidence="2 3">S356</strain>
    </source>
</reference>
<dbReference type="EMBL" id="JAVTTO010000001">
    <property type="protein sequence ID" value="MDT7830840.1"/>
    <property type="molecule type" value="Genomic_DNA"/>
</dbReference>
<gene>
    <name evidence="2" type="ORF">RQM59_00520</name>
</gene>
<proteinExistence type="predicted"/>
<feature type="chain" id="PRO_5046393131" evidence="1">
    <location>
        <begin position="19"/>
        <end position="121"/>
    </location>
</feature>
<evidence type="ECO:0000256" key="1">
    <source>
        <dbReference type="SAM" id="SignalP"/>
    </source>
</evidence>
<keyword evidence="3" id="KW-1185">Reference proteome</keyword>
<evidence type="ECO:0000313" key="2">
    <source>
        <dbReference type="EMBL" id="MDT7830840.1"/>
    </source>
</evidence>
<comment type="caution">
    <text evidence="2">The sequence shown here is derived from an EMBL/GenBank/DDBJ whole genome shotgun (WGS) entry which is preliminary data.</text>
</comment>
<accession>A0ABU3LAT5</accession>
<evidence type="ECO:0000313" key="3">
    <source>
        <dbReference type="Proteomes" id="UP001257277"/>
    </source>
</evidence>